<evidence type="ECO:0000313" key="4">
    <source>
        <dbReference type="EMBL" id="MFC5474739.1"/>
    </source>
</evidence>
<accession>A0ABW0M987</accession>
<dbReference type="InterPro" id="IPR036856">
    <property type="entry name" value="Ald_Oxase/Xan_DH_a/b_sf"/>
</dbReference>
<feature type="domain" description="Aldehyde oxidase/xanthine dehydrogenase a/b hammerhead" evidence="3">
    <location>
        <begin position="20"/>
        <end position="135"/>
    </location>
</feature>
<dbReference type="Pfam" id="PF02738">
    <property type="entry name" value="MoCoBD_1"/>
    <property type="match status" value="1"/>
</dbReference>
<dbReference type="Pfam" id="PF01315">
    <property type="entry name" value="Ald_Xan_dh_C"/>
    <property type="match status" value="1"/>
</dbReference>
<dbReference type="InterPro" id="IPR046867">
    <property type="entry name" value="AldOxase/xan_DH_MoCoBD2"/>
</dbReference>
<evidence type="ECO:0000256" key="1">
    <source>
        <dbReference type="ARBA" id="ARBA00022505"/>
    </source>
</evidence>
<dbReference type="SUPFAM" id="SSF54665">
    <property type="entry name" value="CO dehydrogenase molybdoprotein N-domain-like"/>
    <property type="match status" value="1"/>
</dbReference>
<evidence type="ECO:0000256" key="2">
    <source>
        <dbReference type="ARBA" id="ARBA00023002"/>
    </source>
</evidence>
<organism evidence="4 5">
    <name type="scientific">Paraherbaspirillum soli</name>
    <dbReference type="NCBI Taxonomy" id="631222"/>
    <lineage>
        <taxon>Bacteria</taxon>
        <taxon>Pseudomonadati</taxon>
        <taxon>Pseudomonadota</taxon>
        <taxon>Betaproteobacteria</taxon>
        <taxon>Burkholderiales</taxon>
        <taxon>Oxalobacteraceae</taxon>
        <taxon>Paraherbaspirillum</taxon>
    </lineage>
</organism>
<name>A0ABW0M987_9BURK</name>
<dbReference type="Pfam" id="PF20256">
    <property type="entry name" value="MoCoBD_2"/>
    <property type="match status" value="1"/>
</dbReference>
<protein>
    <submittedName>
        <fullName evidence="4">Aerobic carbon-monoxide dehydrogenase large subunit</fullName>
        <ecNumber evidence="4">1.2.5.3</ecNumber>
    </submittedName>
</protein>
<dbReference type="SUPFAM" id="SSF56003">
    <property type="entry name" value="Molybdenum cofactor-binding domain"/>
    <property type="match status" value="1"/>
</dbReference>
<keyword evidence="1" id="KW-0500">Molybdenum</keyword>
<comment type="caution">
    <text evidence="4">The sequence shown here is derived from an EMBL/GenBank/DDBJ whole genome shotgun (WGS) entry which is preliminary data.</text>
</comment>
<dbReference type="InterPro" id="IPR000674">
    <property type="entry name" value="Ald_Oxase/Xan_DH_a/b"/>
</dbReference>
<gene>
    <name evidence="4" type="primary">cutA</name>
    <name evidence="4" type="ORF">ACFPM8_12315</name>
</gene>
<dbReference type="InterPro" id="IPR008274">
    <property type="entry name" value="AldOxase/xan_DH_MoCoBD1"/>
</dbReference>
<dbReference type="EMBL" id="JBHSMT010000023">
    <property type="protein sequence ID" value="MFC5474739.1"/>
    <property type="molecule type" value="Genomic_DNA"/>
</dbReference>
<dbReference type="NCBIfam" id="NF040766">
    <property type="entry name" value="CODH_aero_grp5"/>
    <property type="match status" value="1"/>
</dbReference>
<dbReference type="PANTHER" id="PTHR11908">
    <property type="entry name" value="XANTHINE DEHYDROGENASE"/>
    <property type="match status" value="1"/>
</dbReference>
<dbReference type="InterPro" id="IPR037165">
    <property type="entry name" value="AldOxase/xan_DH_Mopterin-bd_sf"/>
</dbReference>
<dbReference type="Gene3D" id="3.30.365.10">
    <property type="entry name" value="Aldehyde oxidase/xanthine dehydrogenase, molybdopterin binding domain"/>
    <property type="match status" value="4"/>
</dbReference>
<keyword evidence="2 4" id="KW-0560">Oxidoreductase</keyword>
<evidence type="ECO:0000259" key="3">
    <source>
        <dbReference type="SMART" id="SM01008"/>
    </source>
</evidence>
<dbReference type="GO" id="GO:0008805">
    <property type="term" value="F:carbon-monoxide oxygenase activity"/>
    <property type="evidence" value="ECO:0007669"/>
    <property type="project" value="UniProtKB-EC"/>
</dbReference>
<dbReference type="InterPro" id="IPR016208">
    <property type="entry name" value="Ald_Oxase/xanthine_DH-like"/>
</dbReference>
<dbReference type="PANTHER" id="PTHR11908:SF132">
    <property type="entry name" value="ALDEHYDE OXIDASE 1-RELATED"/>
    <property type="match status" value="1"/>
</dbReference>
<reference evidence="5" key="1">
    <citation type="journal article" date="2019" name="Int. J. Syst. Evol. Microbiol.">
        <title>The Global Catalogue of Microorganisms (GCM) 10K type strain sequencing project: providing services to taxonomists for standard genome sequencing and annotation.</title>
        <authorList>
            <consortium name="The Broad Institute Genomics Platform"/>
            <consortium name="The Broad Institute Genome Sequencing Center for Infectious Disease"/>
            <person name="Wu L."/>
            <person name="Ma J."/>
        </authorList>
    </citation>
    <scope>NUCLEOTIDE SEQUENCE [LARGE SCALE GENOMIC DNA]</scope>
    <source>
        <strain evidence="5">JCM 17066</strain>
    </source>
</reference>
<dbReference type="Proteomes" id="UP001596045">
    <property type="component" value="Unassembled WGS sequence"/>
</dbReference>
<dbReference type="EC" id="1.2.5.3" evidence="4"/>
<dbReference type="SMART" id="SM01008">
    <property type="entry name" value="Ald_Xan_dh_C"/>
    <property type="match status" value="1"/>
</dbReference>
<evidence type="ECO:0000313" key="5">
    <source>
        <dbReference type="Proteomes" id="UP001596045"/>
    </source>
</evidence>
<sequence length="794" mass="84908">MTAPHFGTSSERRIDPSLLRGAALFVDDIALADPLCAAFVRSPCARARIRSIDLRAARQCAGVIAVYTARDIGVLDAEFPLLIPHPALVAARTQRPLARDDVFYVGQTVAMIVAVNRYVAEDAAALVEVDYEPLPVAVELAAAAAPGAPLVHPDVTANLAAHFVQVAGDAQAAAARAQHVTRLTVRVERSTAAPLEPRAVAAVFDRSSGELTVWDTTQAPLAVRSGLASLLELDEHKIRVIAPHVGGGFGQKLLFFYPDEVLVPFAAMRLGRPVKFVEDRRENFIGSSQERAQIHQITLYATKQGEVLGLRDEFLHDAGAFTPYGIVVPHVAATSIAGPYRIPNLHVEFKAIYTPTVPVTPYRGCGRPHACFAIERALDRLAEELGLDRFEIRRRNLIRDHEFPYRRHGLVFQDGATVELDSGQYLRALTLLAERLDLAQFERERAQARAQGRWLGFGLAFYVEGTGLGPYEGAAARIHPITGKIHVATGLTSQGQGHETSFAQTVADQMGVGLDDIIFVEGDTRAFDWGVGTYASRAAVVAGNAIYKTALNLRARTIAAAARMFGVPAAQIELRNGRVWDGGSGRSAALATVATVANPLRYAFNEAARAATQFVGTYAAAGGPALANGQQPGLESRDYFSPVRATWAYGAHAAVVEVDAELGRVAILRYLCVHDCGRMINPAIVEGQLMGGIAQGIGGALYEQLAYDASGRIQNANFVDFLMPFASEMPNLDIVHIETPSPLNPLGVKGVGEAGCIAVGAVLASAIEDALKPLGGGSLLRLPITPDMICGLLV</sequence>
<keyword evidence="5" id="KW-1185">Reference proteome</keyword>
<dbReference type="RefSeq" id="WP_378997849.1">
    <property type="nucleotide sequence ID" value="NZ_JBHSMT010000023.1"/>
</dbReference>
<proteinExistence type="predicted"/>
<dbReference type="Gene3D" id="3.90.1170.50">
    <property type="entry name" value="Aldehyde oxidase/xanthine dehydrogenase, a/b hammerhead"/>
    <property type="match status" value="1"/>
</dbReference>